<protein>
    <submittedName>
        <fullName evidence="1">Uncharacterized protein</fullName>
    </submittedName>
</protein>
<organism evidence="1 2">
    <name type="scientific">Dyadobacter pollutisoli</name>
    <dbReference type="NCBI Taxonomy" id="2910158"/>
    <lineage>
        <taxon>Bacteria</taxon>
        <taxon>Pseudomonadati</taxon>
        <taxon>Bacteroidota</taxon>
        <taxon>Cytophagia</taxon>
        <taxon>Cytophagales</taxon>
        <taxon>Spirosomataceae</taxon>
        <taxon>Dyadobacter</taxon>
    </lineage>
</organism>
<proteinExistence type="predicted"/>
<dbReference type="RefSeq" id="WP_244820064.1">
    <property type="nucleotide sequence ID" value="NZ_CP112998.1"/>
</dbReference>
<dbReference type="KEGG" id="dpf:ON006_12190"/>
<sequence>MAGTHFLYSIYPRRIETPASLTRVREAFKLTLYPIPEDQLSPGWYYAMQFSGDLESATSSEKLF</sequence>
<name>A0A9E8NI38_9BACT</name>
<dbReference type="EMBL" id="CP112998">
    <property type="protein sequence ID" value="WAC14697.1"/>
    <property type="molecule type" value="Genomic_DNA"/>
</dbReference>
<gene>
    <name evidence="1" type="ORF">ON006_12190</name>
</gene>
<dbReference type="Proteomes" id="UP001164653">
    <property type="component" value="Chromosome"/>
</dbReference>
<dbReference type="AlphaFoldDB" id="A0A9E8NI38"/>
<evidence type="ECO:0000313" key="2">
    <source>
        <dbReference type="Proteomes" id="UP001164653"/>
    </source>
</evidence>
<accession>A0A9E8NI38</accession>
<evidence type="ECO:0000313" key="1">
    <source>
        <dbReference type="EMBL" id="WAC14697.1"/>
    </source>
</evidence>
<keyword evidence="2" id="KW-1185">Reference proteome</keyword>
<reference evidence="1" key="1">
    <citation type="submission" date="2022-11" db="EMBL/GenBank/DDBJ databases">
        <title>Dyadobacter pollutisoli sp. nov., isolated from plastic dumped soil.</title>
        <authorList>
            <person name="Kim J.M."/>
            <person name="Kim K.R."/>
            <person name="Lee J.K."/>
            <person name="Hao L."/>
            <person name="Jeon C.O."/>
        </authorList>
    </citation>
    <scope>NUCLEOTIDE SEQUENCE</scope>
    <source>
        <strain evidence="1">U1</strain>
    </source>
</reference>